<organism evidence="7 8">
    <name type="scientific">Paractinoplanes durhamensis</name>
    <dbReference type="NCBI Taxonomy" id="113563"/>
    <lineage>
        <taxon>Bacteria</taxon>
        <taxon>Bacillati</taxon>
        <taxon>Actinomycetota</taxon>
        <taxon>Actinomycetes</taxon>
        <taxon>Micromonosporales</taxon>
        <taxon>Micromonosporaceae</taxon>
        <taxon>Paractinoplanes</taxon>
    </lineage>
</organism>
<dbReference type="Proteomes" id="UP000637628">
    <property type="component" value="Unassembled WGS sequence"/>
</dbReference>
<dbReference type="PANTHER" id="PTHR43619:SF2">
    <property type="entry name" value="S-ADENOSYL-L-METHIONINE-DEPENDENT METHYLTRANSFERASES SUPERFAMILY PROTEIN"/>
    <property type="match status" value="1"/>
</dbReference>
<comment type="caution">
    <text evidence="7">The sequence shown here is derived from an EMBL/GenBank/DDBJ whole genome shotgun (WGS) entry which is preliminary data.</text>
</comment>
<keyword evidence="3 6" id="KW-0489">Methyltransferase</keyword>
<keyword evidence="4" id="KW-0808">Transferase</keyword>
<evidence type="ECO:0000256" key="3">
    <source>
        <dbReference type="ARBA" id="ARBA00022603"/>
    </source>
</evidence>
<keyword evidence="8" id="KW-1185">Reference proteome</keyword>
<dbReference type="InterPro" id="IPR011610">
    <property type="entry name" value="SAM_mthyl_Trfase_ML2640-like"/>
</dbReference>
<dbReference type="SUPFAM" id="SSF53335">
    <property type="entry name" value="S-adenosyl-L-methionine-dependent methyltransferases"/>
    <property type="match status" value="1"/>
</dbReference>
<comment type="similarity">
    <text evidence="2 6">Belongs to the UPF0677 family.</text>
</comment>
<reference evidence="7 8" key="1">
    <citation type="submission" date="2021-01" db="EMBL/GenBank/DDBJ databases">
        <title>Whole genome shotgun sequence of Actinoplanes durhamensis NBRC 14914.</title>
        <authorList>
            <person name="Komaki H."/>
            <person name="Tamura T."/>
        </authorList>
    </citation>
    <scope>NUCLEOTIDE SEQUENCE [LARGE SCALE GENOMIC DNA]</scope>
    <source>
        <strain evidence="7 8">NBRC 14914</strain>
    </source>
</reference>
<dbReference type="EC" id="2.1.1.-" evidence="6"/>
<evidence type="ECO:0000313" key="7">
    <source>
        <dbReference type="EMBL" id="GIE02189.1"/>
    </source>
</evidence>
<dbReference type="InterPro" id="IPR007213">
    <property type="entry name" value="Ppm1/Ppm2/Tcmp"/>
</dbReference>
<dbReference type="Gene3D" id="3.40.50.150">
    <property type="entry name" value="Vaccinia Virus protein VP39"/>
    <property type="match status" value="1"/>
</dbReference>
<gene>
    <name evidence="7" type="ORF">Adu01nite_35390</name>
</gene>
<dbReference type="NCBIfam" id="TIGR00027">
    <property type="entry name" value="mthyl_TIGR00027"/>
    <property type="match status" value="1"/>
</dbReference>
<sequence>MRPLCPYRETSESASTFSRSFSATAAAAVSSPGRGALFHPRGVGHNHAVTERRASRTAVLVCQSRAVAHGRIAPDRFADPTAMLLLREAEQEQVLRVRDEQPPKDLAARLQFEMIRAGSEVVVPRTVAIDDAVRTAPTSQLVILGAGLDGRAWRLDLPGTTVYEVDHPASQQEKRDRAAALDGEPPRFVPVDFARDRLTDALKAAGQRDDEPTTWIWEGVVPYLTRPEVATTVAAITARSAPGSRLIVNYQAPSLLAGVTRKVIGAAARKVNPWAAEPWRSTWRPTAMAHLLASNGFAVRRDHDLLVTATALGVRPRQSVSLRNGRVALADH</sequence>
<evidence type="ECO:0000256" key="2">
    <source>
        <dbReference type="ARBA" id="ARBA00008138"/>
    </source>
</evidence>
<dbReference type="PANTHER" id="PTHR43619">
    <property type="entry name" value="S-ADENOSYL-L-METHIONINE-DEPENDENT METHYLTRANSFERASE YKTD-RELATED"/>
    <property type="match status" value="1"/>
</dbReference>
<evidence type="ECO:0000256" key="6">
    <source>
        <dbReference type="RuleBase" id="RU362030"/>
    </source>
</evidence>
<keyword evidence="5 6" id="KW-0949">S-adenosyl-L-methionine</keyword>
<protein>
    <recommendedName>
        <fullName evidence="6">S-adenosyl-L-methionine-dependent methyltransferase</fullName>
        <ecNumber evidence="6">2.1.1.-</ecNumber>
    </recommendedName>
</protein>
<evidence type="ECO:0000313" key="8">
    <source>
        <dbReference type="Proteomes" id="UP000637628"/>
    </source>
</evidence>
<accession>A0ABQ3YXX4</accession>
<dbReference type="Pfam" id="PF04072">
    <property type="entry name" value="LCM"/>
    <property type="match status" value="1"/>
</dbReference>
<dbReference type="InterPro" id="IPR029063">
    <property type="entry name" value="SAM-dependent_MTases_sf"/>
</dbReference>
<evidence type="ECO:0000256" key="5">
    <source>
        <dbReference type="ARBA" id="ARBA00022691"/>
    </source>
</evidence>
<evidence type="ECO:0000256" key="4">
    <source>
        <dbReference type="ARBA" id="ARBA00022679"/>
    </source>
</evidence>
<comment type="function">
    <text evidence="1 6">Exhibits S-adenosyl-L-methionine-dependent methyltransferase activity.</text>
</comment>
<name>A0ABQ3YXX4_9ACTN</name>
<dbReference type="EMBL" id="BOML01000030">
    <property type="protein sequence ID" value="GIE02189.1"/>
    <property type="molecule type" value="Genomic_DNA"/>
</dbReference>
<evidence type="ECO:0000256" key="1">
    <source>
        <dbReference type="ARBA" id="ARBA00003907"/>
    </source>
</evidence>
<proteinExistence type="inferred from homology"/>